<dbReference type="AlphaFoldDB" id="A0A561UM52"/>
<evidence type="ECO:0000313" key="3">
    <source>
        <dbReference type="Proteomes" id="UP000317940"/>
    </source>
</evidence>
<dbReference type="Proteomes" id="UP000317940">
    <property type="component" value="Unassembled WGS sequence"/>
</dbReference>
<reference evidence="2 3" key="1">
    <citation type="submission" date="2019-06" db="EMBL/GenBank/DDBJ databases">
        <title>Sequencing the genomes of 1000 actinobacteria strains.</title>
        <authorList>
            <person name="Klenk H.-P."/>
        </authorList>
    </citation>
    <scope>NUCLEOTIDE SEQUENCE [LARGE SCALE GENOMIC DNA]</scope>
    <source>
        <strain evidence="2 3">DSM 44826</strain>
    </source>
</reference>
<evidence type="ECO:0008006" key="4">
    <source>
        <dbReference type="Google" id="ProtNLM"/>
    </source>
</evidence>
<dbReference type="RefSeq" id="WP_145906522.1">
    <property type="nucleotide sequence ID" value="NZ_BAAAMZ010000014.1"/>
</dbReference>
<organism evidence="2 3">
    <name type="scientific">Kitasatospora viridis</name>
    <dbReference type="NCBI Taxonomy" id="281105"/>
    <lineage>
        <taxon>Bacteria</taxon>
        <taxon>Bacillati</taxon>
        <taxon>Actinomycetota</taxon>
        <taxon>Actinomycetes</taxon>
        <taxon>Kitasatosporales</taxon>
        <taxon>Streptomycetaceae</taxon>
        <taxon>Kitasatospora</taxon>
    </lineage>
</organism>
<sequence>MSRRTALLLVAGALTQLSLPLATAPAPTAGPDGTGPTADRPADALARHAQALRDGPLAALELAELAYRPLGQDATGLTAELSYRLRGYDDHPALLRRRLTLAGGAVTGETAAPGSAAAPWDLGPVRPVRGVHCLVLGPADPADVAALAAVGDRAVPAVDEVWGSAWADRLVLQLPATEPQFAQLLGVDPGAYQGIAAVTSAAAGAPVNTPADRVMVNPDAFRQLSAMGKQVVITHESTHVATRADTHPWTPLWLSEGAADWTGYRGTGRTARQIAPELAQDVAAGKLPTALPADADFAAGSDGIAQAYELAWLACDLIAQQHGQQALVDFYRAVGAAGAGAGRDQQLDRVLQRQFGYGLARFTADWIAEVRSRLEPTGA</sequence>
<proteinExistence type="predicted"/>
<name>A0A561UM52_9ACTN</name>
<accession>A0A561UM52</accession>
<keyword evidence="3" id="KW-1185">Reference proteome</keyword>
<protein>
    <recommendedName>
        <fullName evidence="4">Basic secretory peptidase family protein</fullName>
    </recommendedName>
</protein>
<dbReference type="OrthoDB" id="5242307at2"/>
<comment type="caution">
    <text evidence="2">The sequence shown here is derived from an EMBL/GenBank/DDBJ whole genome shotgun (WGS) entry which is preliminary data.</text>
</comment>
<keyword evidence="1" id="KW-0732">Signal</keyword>
<evidence type="ECO:0000313" key="2">
    <source>
        <dbReference type="EMBL" id="TWG00417.1"/>
    </source>
</evidence>
<evidence type="ECO:0000256" key="1">
    <source>
        <dbReference type="SAM" id="SignalP"/>
    </source>
</evidence>
<feature type="chain" id="PRO_5039237361" description="Basic secretory peptidase family protein" evidence="1">
    <location>
        <begin position="25"/>
        <end position="379"/>
    </location>
</feature>
<gene>
    <name evidence="2" type="ORF">FHX73_114294</name>
</gene>
<dbReference type="EMBL" id="VIWT01000001">
    <property type="protein sequence ID" value="TWG00417.1"/>
    <property type="molecule type" value="Genomic_DNA"/>
</dbReference>
<feature type="signal peptide" evidence="1">
    <location>
        <begin position="1"/>
        <end position="24"/>
    </location>
</feature>